<evidence type="ECO:0000313" key="2">
    <source>
        <dbReference type="EMBL" id="CTQ78482.1"/>
    </source>
</evidence>
<dbReference type="EMBL" id="CXWC01000015">
    <property type="protein sequence ID" value="CTQ78482.1"/>
    <property type="molecule type" value="Genomic_DNA"/>
</dbReference>
<dbReference type="Proteomes" id="UP000049983">
    <property type="component" value="Unassembled WGS sequence"/>
</dbReference>
<reference evidence="3" key="1">
    <citation type="submission" date="2015-07" db="EMBL/GenBank/DDBJ databases">
        <authorList>
            <person name="Rodrigo-Torres Lidia"/>
            <person name="Arahal R.David."/>
        </authorList>
    </citation>
    <scope>NUCLEOTIDE SEQUENCE [LARGE SCALE GENOMIC DNA]</scope>
    <source>
        <strain evidence="3">CECT 5096</strain>
    </source>
</reference>
<accession>A0A0M6ZH40</accession>
<dbReference type="Pfam" id="PF16804">
    <property type="entry name" value="DUF5071"/>
    <property type="match status" value="1"/>
</dbReference>
<dbReference type="InterPro" id="IPR031837">
    <property type="entry name" value="DUF5071"/>
</dbReference>
<evidence type="ECO:0000313" key="3">
    <source>
        <dbReference type="Proteomes" id="UP000049983"/>
    </source>
</evidence>
<sequence length="135" mass="15627">MDPTDFLTEELAGLDWKQPKEVQASAKESIRRKIGDDLSPLMIQNLRKTQWENAAEILEGLEPSKVVQFVPDLLEWLKDMNWPGADRVKKICLNFEKHELLPDIDAKISKAREDTDEDWVEALLSLQREVKDRAN</sequence>
<organism evidence="2 3">
    <name type="scientific">Roseibium album</name>
    <dbReference type="NCBI Taxonomy" id="311410"/>
    <lineage>
        <taxon>Bacteria</taxon>
        <taxon>Pseudomonadati</taxon>
        <taxon>Pseudomonadota</taxon>
        <taxon>Alphaproteobacteria</taxon>
        <taxon>Hyphomicrobiales</taxon>
        <taxon>Stappiaceae</taxon>
        <taxon>Roseibium</taxon>
    </lineage>
</organism>
<keyword evidence="3" id="KW-1185">Reference proteome</keyword>
<dbReference type="OrthoDB" id="1846249at2"/>
<dbReference type="Gene3D" id="1.25.40.750">
    <property type="entry name" value="Domain of unknown function DUF5071"/>
    <property type="match status" value="1"/>
</dbReference>
<dbReference type="GeneID" id="97672901"/>
<name>A0A0M6ZH40_9HYPH</name>
<dbReference type="InterPro" id="IPR038692">
    <property type="entry name" value="Cthe_2751_sf"/>
</dbReference>
<proteinExistence type="predicted"/>
<feature type="domain" description="DUF5071" evidence="1">
    <location>
        <begin position="53"/>
        <end position="126"/>
    </location>
</feature>
<dbReference type="RefSeq" id="WP_055120112.1">
    <property type="nucleotide sequence ID" value="NZ_CXWA01000009.1"/>
</dbReference>
<dbReference type="AlphaFoldDB" id="A0A0M6ZH40"/>
<gene>
    <name evidence="2" type="ORF">LA5096_05657</name>
</gene>
<protein>
    <recommendedName>
        <fullName evidence="1">DUF5071 domain-containing protein</fullName>
    </recommendedName>
</protein>
<evidence type="ECO:0000259" key="1">
    <source>
        <dbReference type="Pfam" id="PF16804"/>
    </source>
</evidence>